<dbReference type="RefSeq" id="WP_386846140.1">
    <property type="nucleotide sequence ID" value="NZ_JBHUMK010000052.1"/>
</dbReference>
<evidence type="ECO:0000313" key="2">
    <source>
        <dbReference type="EMBL" id="MFD2610173.1"/>
    </source>
</evidence>
<proteinExistence type="predicted"/>
<evidence type="ECO:0000313" key="3">
    <source>
        <dbReference type="Proteomes" id="UP001597475"/>
    </source>
</evidence>
<feature type="signal peptide" evidence="1">
    <location>
        <begin position="1"/>
        <end position="19"/>
    </location>
</feature>
<reference evidence="3" key="1">
    <citation type="journal article" date="2019" name="Int. J. Syst. Evol. Microbiol.">
        <title>The Global Catalogue of Microorganisms (GCM) 10K type strain sequencing project: providing services to taxonomists for standard genome sequencing and annotation.</title>
        <authorList>
            <consortium name="The Broad Institute Genomics Platform"/>
            <consortium name="The Broad Institute Genome Sequencing Center for Infectious Disease"/>
            <person name="Wu L."/>
            <person name="Ma J."/>
        </authorList>
    </citation>
    <scope>NUCLEOTIDE SEQUENCE [LARGE SCALE GENOMIC DNA]</scope>
    <source>
        <strain evidence="3">KCTC 33842</strain>
    </source>
</reference>
<keyword evidence="1" id="KW-0732">Signal</keyword>
<gene>
    <name evidence="2" type="ORF">ACFSR9_12090</name>
</gene>
<dbReference type="Proteomes" id="UP001597475">
    <property type="component" value="Unassembled WGS sequence"/>
</dbReference>
<comment type="caution">
    <text evidence="2">The sequence shown here is derived from an EMBL/GenBank/DDBJ whole genome shotgun (WGS) entry which is preliminary data.</text>
</comment>
<keyword evidence="3" id="KW-1185">Reference proteome</keyword>
<feature type="chain" id="PRO_5047187860" description="SH3 domain-containing protein" evidence="1">
    <location>
        <begin position="20"/>
        <end position="144"/>
    </location>
</feature>
<evidence type="ECO:0000256" key="1">
    <source>
        <dbReference type="SAM" id="SignalP"/>
    </source>
</evidence>
<protein>
    <recommendedName>
        <fullName evidence="4">SH3 domain-containing protein</fullName>
    </recommendedName>
</protein>
<sequence length="144" mass="15610">MTRSALPLLFLGAAAIAAAGVVATTTAPPACRLQVIPDYVTPISYRAVLRVSPGCPSGTTLRVRKSSTMNTLRNGAPYQPIKPLKGAWDVKKIGDVTVSSVPGFELQTSTITKWQWEYWNAAEWNIRTNTKGRWVAAEVLRAAP</sequence>
<name>A0ABW5P5N5_9DEIO</name>
<evidence type="ECO:0008006" key="4">
    <source>
        <dbReference type="Google" id="ProtNLM"/>
    </source>
</evidence>
<dbReference type="EMBL" id="JBHUMK010000052">
    <property type="protein sequence ID" value="MFD2610173.1"/>
    <property type="molecule type" value="Genomic_DNA"/>
</dbReference>
<organism evidence="2 3">
    <name type="scientific">Deinococcus taklimakanensis</name>
    <dbReference type="NCBI Taxonomy" id="536443"/>
    <lineage>
        <taxon>Bacteria</taxon>
        <taxon>Thermotogati</taxon>
        <taxon>Deinococcota</taxon>
        <taxon>Deinococci</taxon>
        <taxon>Deinococcales</taxon>
        <taxon>Deinococcaceae</taxon>
        <taxon>Deinococcus</taxon>
    </lineage>
</organism>
<accession>A0ABW5P5N5</accession>